<evidence type="ECO:0000256" key="6">
    <source>
        <dbReference type="ARBA" id="ARBA00022664"/>
    </source>
</evidence>
<dbReference type="InterPro" id="IPR033926">
    <property type="entry name" value="IPT_NFkappaB"/>
</dbReference>
<dbReference type="GO" id="GO:0003723">
    <property type="term" value="F:RNA binding"/>
    <property type="evidence" value="ECO:0007669"/>
    <property type="project" value="UniProtKB-KW"/>
</dbReference>
<evidence type="ECO:0000259" key="16">
    <source>
        <dbReference type="PROSITE" id="PS50254"/>
    </source>
</evidence>
<dbReference type="InterPro" id="IPR013783">
    <property type="entry name" value="Ig-like_fold"/>
</dbReference>
<dbReference type="GO" id="GO:0000981">
    <property type="term" value="F:DNA-binding transcription factor activity, RNA polymerase II-specific"/>
    <property type="evidence" value="ECO:0007669"/>
    <property type="project" value="TreeGrafter"/>
</dbReference>
<dbReference type="InterPro" id="IPR002909">
    <property type="entry name" value="IPT_dom"/>
</dbReference>
<dbReference type="GO" id="GO:0000978">
    <property type="term" value="F:RNA polymerase II cis-regulatory region sequence-specific DNA binding"/>
    <property type="evidence" value="ECO:0007669"/>
    <property type="project" value="TreeGrafter"/>
</dbReference>
<dbReference type="GO" id="GO:0005634">
    <property type="term" value="C:nucleus"/>
    <property type="evidence" value="ECO:0007669"/>
    <property type="project" value="UniProtKB-SubCell"/>
</dbReference>
<dbReference type="Pfam" id="PF20750">
    <property type="entry name" value="PAP_NTPase"/>
    <property type="match status" value="1"/>
</dbReference>
<reference evidence="17 18" key="1">
    <citation type="journal article" date="2020" name="Mol. Biol. Evol.">
        <title>Interspecific Gene Flow and the Evolution of Specialization in Black and White Rhinoceros.</title>
        <authorList>
            <person name="Moodley Y."/>
            <person name="Westbury M.V."/>
            <person name="Russo I.M."/>
            <person name="Gopalakrishnan S."/>
            <person name="Rakotoarivelo A."/>
            <person name="Olsen R.A."/>
            <person name="Prost S."/>
            <person name="Tunstall T."/>
            <person name="Ryder O.A."/>
            <person name="Dalen L."/>
            <person name="Bruford M.W."/>
        </authorList>
    </citation>
    <scope>NUCLEOTIDE SEQUENCE [LARGE SCALE GENOMIC DNA]</scope>
    <source>
        <strain evidence="17">SBR-YM</strain>
        <tissue evidence="17">Skin</tissue>
    </source>
</reference>
<dbReference type="Pfam" id="PF00554">
    <property type="entry name" value="RHD_DNA_bind"/>
    <property type="match status" value="1"/>
</dbReference>
<keyword evidence="12" id="KW-0694">RNA-binding</keyword>
<evidence type="ECO:0000256" key="4">
    <source>
        <dbReference type="ARBA" id="ARBA00010912"/>
    </source>
</evidence>
<keyword evidence="9" id="KW-0547">Nucleotide-binding</keyword>
<evidence type="ECO:0000256" key="10">
    <source>
        <dbReference type="ARBA" id="ARBA00022840"/>
    </source>
</evidence>
<dbReference type="SUPFAM" id="SSF49417">
    <property type="entry name" value="p53-like transcription factors"/>
    <property type="match status" value="1"/>
</dbReference>
<sequence length="1153" mass="128235">MKEMSANTMLDSQRQQKHYGITSPISLACPKEIDHIYTQKLIDAMKPFGVFEDEEELNHRLVVLGKLNNLVKEWISDVSESKNLPPSVVATVGGKIFTFGSYRLGVHTKGADIDALCVAPRHVERSDFFQSFFEKLKHQDGIRNLRAVEDAFVPVIKFEFDGIEIDLVFARLAIQTISDNLDLRDDSRLRSLDIRCIRSLNGLAVTDEILQGKSDWSKLLEPPNFFQKYRVGLVESKIRVLVGNLERNEFITLAHVNPQSFPGNKEHHKDNNYVSMWFLGIIFRRVENAESVNIDLTYDIQSFTDTVYRQANNINMLKEGMKIEATHVKKKQLHHYLPAEILQKKKKQSLSDVSRSSGGPQSKRSSLDSSCLDSSRDTDNGTPFNSPVSTNKPSKPDIPPSGETDRNNAEPAAVIVEKPLSIPPAQGLSIPVIGAKVDSPVKAVSPPAVCTIPTVVGRNVIPRITTPHNPAQGQPHLNGMSNNIAKNVTPKRSHSPSIDGSSKRLKDIEKFIRLESTFKESRAAEDRKRKSMDTIGGECMPIPTIDTSRKKRLPSKELPDSSSPVPANNIRVIKNSIRLTLNRQGKPYSSILASTQGRYSTEPPLLADSPQLTTLLQRPIACPYSIFHIVERIMHYYGKGKVRITLVTKNDPYKPHPHDLVGKDCRDGYYEAEFGQERRPLFFQNLGIRCVKKKEVKEAIISRIRAGINPFNVPESQLLDIEDCDLNVVRLCFQVFLPDEHGNLTTALPPVVSNPIYDNRAPNTAELRICRVNKNCGSVRGGDEIFLLCDKVQKDDIEVRFVLNDWEAKGIFSQADVHRQVAIVFKTPPYCKAITEPVTVKMQLRRPSDQEVSESMDFRYLPDEKDTYGNKAKKQKTNLLFQKLWQDCESNLFSHGAVLTEMPRTSGVSSQAESYYSSSVSISSALSHHAAAIPSMVPQPSSSWSSVAHSTSHSVNANPLSSYSTGTLSSNSQGIPPFLDIPVVSDLNASNACIYNNTNDIGRMEASSMSPADLYGISDANMLPNCPVNMITPSNDSMRETDNPRLMSMNLENPSCNSVLDPRDLRQLHQMSSSSMSAGTSSSSTAFVSQSEAFEGSDFNCADNSMINESGPSNDTNPNSHSFVQSSQYSVIGTMQNEQLSDSFGFEFFQVNL</sequence>
<dbReference type="GO" id="GO:0038061">
    <property type="term" value="P:non-canonical NF-kappaB signal transduction"/>
    <property type="evidence" value="ECO:0007669"/>
    <property type="project" value="TreeGrafter"/>
</dbReference>
<dbReference type="Pfam" id="PF04926">
    <property type="entry name" value="PAP_RNA-bind"/>
    <property type="match status" value="1"/>
</dbReference>
<dbReference type="GO" id="GO:0045944">
    <property type="term" value="P:positive regulation of transcription by RNA polymerase II"/>
    <property type="evidence" value="ECO:0007669"/>
    <property type="project" value="TreeGrafter"/>
</dbReference>
<dbReference type="InterPro" id="IPR043519">
    <property type="entry name" value="NT_sf"/>
</dbReference>
<evidence type="ECO:0000256" key="5">
    <source>
        <dbReference type="ARBA" id="ARBA00012388"/>
    </source>
</evidence>
<dbReference type="EMBL" id="JACDTQ010002496">
    <property type="protein sequence ID" value="KAF5918007.1"/>
    <property type="molecule type" value="Genomic_DNA"/>
</dbReference>
<dbReference type="InterPro" id="IPR048840">
    <property type="entry name" value="PolA_pol_NTPase"/>
</dbReference>
<dbReference type="FunFam" id="2.60.40.10:FF:000046">
    <property type="entry name" value="Nuclear factor NF-kappa-B p105 subunit"/>
    <property type="match status" value="1"/>
</dbReference>
<evidence type="ECO:0000256" key="12">
    <source>
        <dbReference type="ARBA" id="ARBA00022884"/>
    </source>
</evidence>
<dbReference type="GO" id="GO:0031123">
    <property type="term" value="P:RNA 3'-end processing"/>
    <property type="evidence" value="ECO:0007669"/>
    <property type="project" value="InterPro"/>
</dbReference>
<keyword evidence="13" id="KW-0539">Nucleus</keyword>
<dbReference type="InterPro" id="IPR008967">
    <property type="entry name" value="p53-like_TF_DNA-bd_sf"/>
</dbReference>
<keyword evidence="7" id="KW-0808">Transferase</keyword>
<dbReference type="PROSITE" id="PS51257">
    <property type="entry name" value="PROKAR_LIPOPROTEIN"/>
    <property type="match status" value="1"/>
</dbReference>
<dbReference type="PANTHER" id="PTHR24169:SF4">
    <property type="entry name" value="PROTO-ONCOGENE C-REL"/>
    <property type="match status" value="1"/>
</dbReference>
<dbReference type="Gene3D" id="3.30.460.10">
    <property type="entry name" value="Beta Polymerase, domain 2"/>
    <property type="match status" value="1"/>
</dbReference>
<dbReference type="Proteomes" id="UP000551758">
    <property type="component" value="Unassembled WGS sequence"/>
</dbReference>
<feature type="region of interest" description="Disordered" evidence="15">
    <location>
        <begin position="522"/>
        <end position="567"/>
    </location>
</feature>
<dbReference type="FunFam" id="3.30.460.10:FF:000002">
    <property type="entry name" value="Poly(A) polymerase alpha, putative"/>
    <property type="match status" value="1"/>
</dbReference>
<dbReference type="AlphaFoldDB" id="A0A7J7EQM4"/>
<dbReference type="GO" id="GO:0005524">
    <property type="term" value="F:ATP binding"/>
    <property type="evidence" value="ECO:0007669"/>
    <property type="project" value="UniProtKB-KW"/>
</dbReference>
<keyword evidence="8" id="KW-0479">Metal-binding</keyword>
<dbReference type="InterPro" id="IPR000451">
    <property type="entry name" value="NFkB/Dor"/>
</dbReference>
<evidence type="ECO:0000256" key="7">
    <source>
        <dbReference type="ARBA" id="ARBA00022679"/>
    </source>
</evidence>
<dbReference type="PANTHER" id="PTHR24169">
    <property type="entry name" value="NUCLEAR FACTOR NF-KAPPA-B PROTEIN"/>
    <property type="match status" value="1"/>
</dbReference>
<dbReference type="PRINTS" id="PR00057">
    <property type="entry name" value="NFKBTNSCPFCT"/>
</dbReference>
<comment type="similarity">
    <text evidence="4">Belongs to the poly(A) polymerase family.</text>
</comment>
<feature type="compositionally biased region" description="Basic and acidic residues" evidence="15">
    <location>
        <begin position="522"/>
        <end position="532"/>
    </location>
</feature>
<accession>A0A7J7EQM4</accession>
<evidence type="ECO:0000256" key="1">
    <source>
        <dbReference type="ARBA" id="ARBA00001936"/>
    </source>
</evidence>
<dbReference type="GO" id="GO:1990817">
    <property type="term" value="F:poly(A) RNA polymerase activity"/>
    <property type="evidence" value="ECO:0007669"/>
    <property type="project" value="UniProtKB-EC"/>
</dbReference>
<comment type="caution">
    <text evidence="17">The sequence shown here is derived from an EMBL/GenBank/DDBJ whole genome shotgun (WGS) entry which is preliminary data.</text>
</comment>
<dbReference type="GO" id="GO:0045087">
    <property type="term" value="P:innate immune response"/>
    <property type="evidence" value="ECO:0007669"/>
    <property type="project" value="TreeGrafter"/>
</dbReference>
<evidence type="ECO:0000256" key="3">
    <source>
        <dbReference type="ARBA" id="ARBA00004123"/>
    </source>
</evidence>
<feature type="domain" description="RHD" evidence="16">
    <location>
        <begin position="598"/>
        <end position="763"/>
    </location>
</feature>
<name>A0A7J7EQM4_DICBM</name>
<feature type="compositionally biased region" description="Polar residues" evidence="15">
    <location>
        <begin position="350"/>
        <end position="360"/>
    </location>
</feature>
<dbReference type="InterPro" id="IPR007010">
    <property type="entry name" value="PolA_pol_RNA-bd_dom"/>
</dbReference>
<proteinExistence type="inferred from homology"/>
<dbReference type="GO" id="GO:0007249">
    <property type="term" value="P:canonical NF-kappaB signal transduction"/>
    <property type="evidence" value="ECO:0007669"/>
    <property type="project" value="TreeGrafter"/>
</dbReference>
<feature type="region of interest" description="Disordered" evidence="15">
    <location>
        <begin position="347"/>
        <end position="407"/>
    </location>
</feature>
<dbReference type="Gene3D" id="2.60.40.340">
    <property type="entry name" value="Rel homology domain (RHD), DNA-binding domain"/>
    <property type="match status" value="1"/>
</dbReference>
<dbReference type="InterPro" id="IPR037059">
    <property type="entry name" value="RHD_DNA_bind_dom_sf"/>
</dbReference>
<evidence type="ECO:0000256" key="13">
    <source>
        <dbReference type="ARBA" id="ARBA00023242"/>
    </source>
</evidence>
<dbReference type="InterPro" id="IPR011539">
    <property type="entry name" value="RHD_DNA_bind_dom"/>
</dbReference>
<dbReference type="PROSITE" id="PS50254">
    <property type="entry name" value="REL_2"/>
    <property type="match status" value="1"/>
</dbReference>
<dbReference type="CDD" id="cd01177">
    <property type="entry name" value="IPT_NFkappaB"/>
    <property type="match status" value="1"/>
</dbReference>
<dbReference type="GO" id="GO:0033554">
    <property type="term" value="P:cellular response to stress"/>
    <property type="evidence" value="ECO:0007669"/>
    <property type="project" value="TreeGrafter"/>
</dbReference>
<feature type="compositionally biased region" description="Polar residues" evidence="15">
    <location>
        <begin position="1102"/>
        <end position="1122"/>
    </location>
</feature>
<evidence type="ECO:0000313" key="18">
    <source>
        <dbReference type="Proteomes" id="UP000551758"/>
    </source>
</evidence>
<evidence type="ECO:0000256" key="15">
    <source>
        <dbReference type="SAM" id="MobiDB-lite"/>
    </source>
</evidence>
<dbReference type="SMART" id="SM00429">
    <property type="entry name" value="IPT"/>
    <property type="match status" value="1"/>
</dbReference>
<evidence type="ECO:0000256" key="9">
    <source>
        <dbReference type="ARBA" id="ARBA00022741"/>
    </source>
</evidence>
<keyword evidence="18" id="KW-1185">Reference proteome</keyword>
<gene>
    <name evidence="17" type="ORF">HPG69_019813</name>
</gene>
<dbReference type="GO" id="GO:0005737">
    <property type="term" value="C:cytoplasm"/>
    <property type="evidence" value="ECO:0007669"/>
    <property type="project" value="InterPro"/>
</dbReference>
<comment type="subcellular location">
    <subcellularLocation>
        <location evidence="3">Nucleus</location>
    </subcellularLocation>
</comment>
<dbReference type="GO" id="GO:0006397">
    <property type="term" value="P:mRNA processing"/>
    <property type="evidence" value="ECO:0007669"/>
    <property type="project" value="UniProtKB-KW"/>
</dbReference>
<dbReference type="InterPro" id="IPR032397">
    <property type="entry name" value="RHD_dimer"/>
</dbReference>
<organism evidence="17 18">
    <name type="scientific">Diceros bicornis minor</name>
    <name type="common">South-central black rhinoceros</name>
    <dbReference type="NCBI Taxonomy" id="77932"/>
    <lineage>
        <taxon>Eukaryota</taxon>
        <taxon>Metazoa</taxon>
        <taxon>Chordata</taxon>
        <taxon>Craniata</taxon>
        <taxon>Vertebrata</taxon>
        <taxon>Euteleostomi</taxon>
        <taxon>Mammalia</taxon>
        <taxon>Eutheria</taxon>
        <taxon>Laurasiatheria</taxon>
        <taxon>Perissodactyla</taxon>
        <taxon>Rhinocerotidae</taxon>
        <taxon>Diceros</taxon>
    </lineage>
</organism>
<dbReference type="GO" id="GO:0006954">
    <property type="term" value="P:inflammatory response"/>
    <property type="evidence" value="ECO:0007669"/>
    <property type="project" value="TreeGrafter"/>
</dbReference>
<dbReference type="SUPFAM" id="SSF55003">
    <property type="entry name" value="PAP/Archaeal CCA-adding enzyme, C-terminal domain"/>
    <property type="match status" value="1"/>
</dbReference>
<keyword evidence="6" id="KW-0507">mRNA processing</keyword>
<evidence type="ECO:0000313" key="17">
    <source>
        <dbReference type="EMBL" id="KAF5918007.1"/>
    </source>
</evidence>
<evidence type="ECO:0000256" key="14">
    <source>
        <dbReference type="ARBA" id="ARBA00048830"/>
    </source>
</evidence>
<dbReference type="Gene3D" id="3.30.70.590">
    <property type="entry name" value="Poly(A) polymerase predicted RNA binding domain"/>
    <property type="match status" value="1"/>
</dbReference>
<evidence type="ECO:0000256" key="2">
    <source>
        <dbReference type="ARBA" id="ARBA00001946"/>
    </source>
</evidence>
<dbReference type="InterPro" id="IPR011068">
    <property type="entry name" value="NuclTrfase_I-like_C"/>
</dbReference>
<dbReference type="FunFam" id="3.30.70.590:FF:000001">
    <property type="entry name" value="Putative poly(A) polymerase gamma"/>
    <property type="match status" value="1"/>
</dbReference>
<dbReference type="GO" id="GO:0034097">
    <property type="term" value="P:response to cytokine"/>
    <property type="evidence" value="ECO:0007669"/>
    <property type="project" value="TreeGrafter"/>
</dbReference>
<dbReference type="SUPFAM" id="SSF81301">
    <property type="entry name" value="Nucleotidyltransferase"/>
    <property type="match status" value="1"/>
</dbReference>
<protein>
    <recommendedName>
        <fullName evidence="5">polynucleotide adenylyltransferase</fullName>
        <ecNumber evidence="5">2.7.7.19</ecNumber>
    </recommendedName>
</protein>
<feature type="compositionally biased region" description="Polar residues" evidence="15">
    <location>
        <begin position="380"/>
        <end position="393"/>
    </location>
</feature>
<dbReference type="GO" id="GO:0046872">
    <property type="term" value="F:metal ion binding"/>
    <property type="evidence" value="ECO:0007669"/>
    <property type="project" value="UniProtKB-KW"/>
</dbReference>
<keyword evidence="10" id="KW-0067">ATP-binding</keyword>
<dbReference type="EC" id="2.7.7.19" evidence="5"/>
<evidence type="ECO:0000256" key="8">
    <source>
        <dbReference type="ARBA" id="ARBA00022723"/>
    </source>
</evidence>
<comment type="catalytic activity">
    <reaction evidence="14">
        <text>RNA(n) + ATP = RNA(n)-3'-adenine ribonucleotide + diphosphate</text>
        <dbReference type="Rhea" id="RHEA:11332"/>
        <dbReference type="Rhea" id="RHEA-COMP:14527"/>
        <dbReference type="Rhea" id="RHEA-COMP:17347"/>
        <dbReference type="ChEBI" id="CHEBI:30616"/>
        <dbReference type="ChEBI" id="CHEBI:33019"/>
        <dbReference type="ChEBI" id="CHEBI:140395"/>
        <dbReference type="ChEBI" id="CHEBI:173115"/>
        <dbReference type="EC" id="2.7.7.19"/>
    </reaction>
</comment>
<dbReference type="Gene3D" id="2.60.40.10">
    <property type="entry name" value="Immunoglobulins"/>
    <property type="match status" value="1"/>
</dbReference>
<feature type="region of interest" description="Disordered" evidence="15">
    <location>
        <begin position="1100"/>
        <end position="1122"/>
    </location>
</feature>
<evidence type="ECO:0000256" key="11">
    <source>
        <dbReference type="ARBA" id="ARBA00022842"/>
    </source>
</evidence>
<dbReference type="SUPFAM" id="SSF81296">
    <property type="entry name" value="E set domains"/>
    <property type="match status" value="1"/>
</dbReference>
<dbReference type="CDD" id="cd05402">
    <property type="entry name" value="NT_PAP_TUTase"/>
    <property type="match status" value="1"/>
</dbReference>
<comment type="cofactor">
    <cofactor evidence="2">
        <name>Mg(2+)</name>
        <dbReference type="ChEBI" id="CHEBI:18420"/>
    </cofactor>
</comment>
<comment type="cofactor">
    <cofactor evidence="1">
        <name>Mn(2+)</name>
        <dbReference type="ChEBI" id="CHEBI:29035"/>
    </cofactor>
</comment>
<keyword evidence="11" id="KW-0460">Magnesium</keyword>
<feature type="compositionally biased region" description="Low complexity" evidence="15">
    <location>
        <begin position="362"/>
        <end position="373"/>
    </location>
</feature>
<dbReference type="InterPro" id="IPR014756">
    <property type="entry name" value="Ig_E-set"/>
</dbReference>
<dbReference type="Pfam" id="PF16179">
    <property type="entry name" value="RHD_dimer"/>
    <property type="match status" value="1"/>
</dbReference>